<accession>A0AA86T2R1</accession>
<dbReference type="Proteomes" id="UP001179121">
    <property type="component" value="Chromosome"/>
</dbReference>
<dbReference type="PANTHER" id="PTHR10159">
    <property type="entry name" value="DUAL SPECIFICITY PROTEIN PHOSPHATASE"/>
    <property type="match status" value="1"/>
</dbReference>
<evidence type="ECO:0000256" key="1">
    <source>
        <dbReference type="ARBA" id="ARBA00022801"/>
    </source>
</evidence>
<dbReference type="EMBL" id="OX365700">
    <property type="protein sequence ID" value="CAI4030680.1"/>
    <property type="molecule type" value="Genomic_DNA"/>
</dbReference>
<dbReference type="GO" id="GO:0033550">
    <property type="term" value="F:MAP kinase tyrosine phosphatase activity"/>
    <property type="evidence" value="ECO:0007669"/>
    <property type="project" value="TreeGrafter"/>
</dbReference>
<organism evidence="5 6">
    <name type="scientific">Nitrospira tepida</name>
    <dbReference type="NCBI Taxonomy" id="2973512"/>
    <lineage>
        <taxon>Bacteria</taxon>
        <taxon>Pseudomonadati</taxon>
        <taxon>Nitrospirota</taxon>
        <taxon>Nitrospiria</taxon>
        <taxon>Nitrospirales</taxon>
        <taxon>Nitrospiraceae</taxon>
        <taxon>Nitrospira</taxon>
    </lineage>
</organism>
<dbReference type="InterPro" id="IPR000387">
    <property type="entry name" value="Tyr_Pase_dom"/>
</dbReference>
<sequence>MHMISKQLLVGNIEAAREVHPAIGALLLVAQEYDVTPPSWVDYAKIPLKEFTAADPQQVREAVEWIERKIGSNRVLVCCRAGMGRSASIIIAYLCCVEGMSYGEALKLVSARRPGALPLPSLEETIALVKQLRAEQAALAHEANSPDRPGGRPARTHKKIA</sequence>
<feature type="domain" description="Tyrosine specific protein phosphatases" evidence="4">
    <location>
        <begin position="60"/>
        <end position="124"/>
    </location>
</feature>
<dbReference type="Pfam" id="PF00782">
    <property type="entry name" value="DSPc"/>
    <property type="match status" value="1"/>
</dbReference>
<dbReference type="GO" id="GO:0005737">
    <property type="term" value="C:cytoplasm"/>
    <property type="evidence" value="ECO:0007669"/>
    <property type="project" value="TreeGrafter"/>
</dbReference>
<keyword evidence="2" id="KW-0904">Protein phosphatase</keyword>
<protein>
    <submittedName>
        <fullName evidence="5">TYR_PHOSPHATASE_2 domain-containing protein</fullName>
    </submittedName>
</protein>
<dbReference type="AlphaFoldDB" id="A0AA86T2R1"/>
<name>A0AA86T2R1_9BACT</name>
<keyword evidence="6" id="KW-1185">Reference proteome</keyword>
<dbReference type="InterPro" id="IPR029021">
    <property type="entry name" value="Prot-tyrosine_phosphatase-like"/>
</dbReference>
<dbReference type="PROSITE" id="PS50056">
    <property type="entry name" value="TYR_PHOSPHATASE_2"/>
    <property type="match status" value="1"/>
</dbReference>
<dbReference type="PANTHER" id="PTHR10159:SF532">
    <property type="entry name" value="SPECIFICITY PROTEIN PHOSPHATASE, PUTATIVE-RELATED"/>
    <property type="match status" value="1"/>
</dbReference>
<dbReference type="Gene3D" id="3.90.190.10">
    <property type="entry name" value="Protein tyrosine phosphatase superfamily"/>
    <property type="match status" value="1"/>
</dbReference>
<keyword evidence="1" id="KW-0378">Hydrolase</keyword>
<dbReference type="GO" id="GO:0008330">
    <property type="term" value="F:protein tyrosine/threonine phosphatase activity"/>
    <property type="evidence" value="ECO:0007669"/>
    <property type="project" value="TreeGrafter"/>
</dbReference>
<dbReference type="SUPFAM" id="SSF52799">
    <property type="entry name" value="(Phosphotyrosine protein) phosphatases II"/>
    <property type="match status" value="1"/>
</dbReference>
<feature type="region of interest" description="Disordered" evidence="3">
    <location>
        <begin position="139"/>
        <end position="161"/>
    </location>
</feature>
<reference evidence="5" key="1">
    <citation type="submission" date="2022-10" db="EMBL/GenBank/DDBJ databases">
        <authorList>
            <person name="Koch H."/>
        </authorList>
    </citation>
    <scope>NUCLEOTIDE SEQUENCE</scope>
    <source>
        <strain evidence="5">DNF</strain>
    </source>
</reference>
<dbReference type="SMART" id="SM00195">
    <property type="entry name" value="DSPc"/>
    <property type="match status" value="1"/>
</dbReference>
<evidence type="ECO:0000256" key="3">
    <source>
        <dbReference type="SAM" id="MobiDB-lite"/>
    </source>
</evidence>
<dbReference type="GO" id="GO:0017017">
    <property type="term" value="F:MAP kinase tyrosine/serine/threonine phosphatase activity"/>
    <property type="evidence" value="ECO:0007669"/>
    <property type="project" value="TreeGrafter"/>
</dbReference>
<gene>
    <name evidence="5" type="ORF">DNFV4_01108</name>
</gene>
<dbReference type="InterPro" id="IPR020422">
    <property type="entry name" value="TYR_PHOSPHATASE_DUAL_dom"/>
</dbReference>
<evidence type="ECO:0000259" key="4">
    <source>
        <dbReference type="PROSITE" id="PS50056"/>
    </source>
</evidence>
<evidence type="ECO:0000313" key="5">
    <source>
        <dbReference type="EMBL" id="CAI4030680.1"/>
    </source>
</evidence>
<proteinExistence type="predicted"/>
<dbReference type="KEGG" id="nti:DNFV4_01108"/>
<evidence type="ECO:0000313" key="6">
    <source>
        <dbReference type="Proteomes" id="UP001179121"/>
    </source>
</evidence>
<dbReference type="InterPro" id="IPR000340">
    <property type="entry name" value="Dual-sp_phosphatase_cat-dom"/>
</dbReference>
<dbReference type="CDD" id="cd14498">
    <property type="entry name" value="DSP"/>
    <property type="match status" value="1"/>
</dbReference>
<evidence type="ECO:0000256" key="2">
    <source>
        <dbReference type="ARBA" id="ARBA00022912"/>
    </source>
</evidence>